<dbReference type="AlphaFoldDB" id="A0A4U1CCS6"/>
<dbReference type="EMBL" id="SWBO01000003">
    <property type="protein sequence ID" value="TKC01754.1"/>
    <property type="molecule type" value="Genomic_DNA"/>
</dbReference>
<dbReference type="RefSeq" id="WP_136875426.1">
    <property type="nucleotide sequence ID" value="NZ_SWBO01000003.1"/>
</dbReference>
<keyword evidence="3" id="KW-1185">Reference proteome</keyword>
<dbReference type="OrthoDB" id="86940at2"/>
<dbReference type="Proteomes" id="UP000310477">
    <property type="component" value="Unassembled WGS sequence"/>
</dbReference>
<protein>
    <submittedName>
        <fullName evidence="2">Uncharacterized protein</fullName>
    </submittedName>
</protein>
<comment type="caution">
    <text evidence="2">The sequence shown here is derived from an EMBL/GenBank/DDBJ whole genome shotgun (WGS) entry which is preliminary data.</text>
</comment>
<sequence>MKKYSFIVMLLISFNLLFAQNNDPIIKKTASKIEDFIPTDWKLIVEEKGDLNKDLLADEVLIIEEINPKNLIADQFLGSPTLNITPRILMVLFKQANGKYLLAVKNSGFVPSENDDESPCLADPIGETGGVEIKKGVLIVSYQYWLSCGSYGVNANSYTFRYQDKKFALIGLDEHYYSRASGEITKMSINFSTNSMNYTEGGNMFKEEENKPKTKFKKIPAKKLLDLATITTDEVDGFALVN</sequence>
<keyword evidence="1" id="KW-0732">Signal</keyword>
<feature type="chain" id="PRO_5020445650" evidence="1">
    <location>
        <begin position="20"/>
        <end position="242"/>
    </location>
</feature>
<evidence type="ECO:0000313" key="3">
    <source>
        <dbReference type="Proteomes" id="UP000310477"/>
    </source>
</evidence>
<accession>A0A4U1CCS6</accession>
<feature type="signal peptide" evidence="1">
    <location>
        <begin position="1"/>
        <end position="19"/>
    </location>
</feature>
<reference evidence="2 3" key="1">
    <citation type="submission" date="2019-04" db="EMBL/GenBank/DDBJ databases">
        <title>Pedobacter sp. AR-2-6 sp. nov., isolated from Arctic soil.</title>
        <authorList>
            <person name="Dahal R.H."/>
            <person name="Kim D.-U."/>
        </authorList>
    </citation>
    <scope>NUCLEOTIDE SEQUENCE [LARGE SCALE GENOMIC DNA]</scope>
    <source>
        <strain evidence="2 3">AR-2-6</strain>
    </source>
</reference>
<gene>
    <name evidence="2" type="ORF">FA045_05740</name>
</gene>
<evidence type="ECO:0000313" key="2">
    <source>
        <dbReference type="EMBL" id="TKC01754.1"/>
    </source>
</evidence>
<name>A0A4U1CCS6_9SPHI</name>
<organism evidence="2 3">
    <name type="scientific">Pedobacter cryotolerans</name>
    <dbReference type="NCBI Taxonomy" id="2571270"/>
    <lineage>
        <taxon>Bacteria</taxon>
        <taxon>Pseudomonadati</taxon>
        <taxon>Bacteroidota</taxon>
        <taxon>Sphingobacteriia</taxon>
        <taxon>Sphingobacteriales</taxon>
        <taxon>Sphingobacteriaceae</taxon>
        <taxon>Pedobacter</taxon>
    </lineage>
</organism>
<evidence type="ECO:0000256" key="1">
    <source>
        <dbReference type="SAM" id="SignalP"/>
    </source>
</evidence>
<proteinExistence type="predicted"/>